<dbReference type="Gene3D" id="3.30.70.330">
    <property type="match status" value="2"/>
</dbReference>
<keyword evidence="11" id="KW-1185">Reference proteome</keyword>
<keyword evidence="3" id="KW-0507">mRNA processing</keyword>
<dbReference type="Proteomes" id="UP000046395">
    <property type="component" value="Unassembled WGS sequence"/>
</dbReference>
<evidence type="ECO:0000256" key="9">
    <source>
        <dbReference type="SAM" id="MobiDB-lite"/>
    </source>
</evidence>
<dbReference type="SUPFAM" id="SSF54928">
    <property type="entry name" value="RNA-binding domain, RBD"/>
    <property type="match status" value="1"/>
</dbReference>
<proteinExistence type="inferred from homology"/>
<dbReference type="CDD" id="cd12601">
    <property type="entry name" value="RRM2_SRSF1_like"/>
    <property type="match status" value="1"/>
</dbReference>
<dbReference type="GO" id="GO:0003729">
    <property type="term" value="F:mRNA binding"/>
    <property type="evidence" value="ECO:0007669"/>
    <property type="project" value="TreeGrafter"/>
</dbReference>
<dbReference type="PANTHER" id="PTHR23003:SF62">
    <property type="entry name" value="SERINE_ARGININE (SR)-TYPE SHUTTLING MRNA BINDING PROTEIN NPL3"/>
    <property type="match status" value="1"/>
</dbReference>
<dbReference type="GO" id="GO:0005634">
    <property type="term" value="C:nucleus"/>
    <property type="evidence" value="ECO:0007669"/>
    <property type="project" value="UniProtKB-SubCell"/>
</dbReference>
<dbReference type="InterPro" id="IPR012677">
    <property type="entry name" value="Nucleotide-bd_a/b_plait_sf"/>
</dbReference>
<comment type="subcellular location">
    <subcellularLocation>
        <location evidence="1">Nucleus</location>
    </subcellularLocation>
</comment>
<feature type="domain" description="RRM" evidence="10">
    <location>
        <begin position="110"/>
        <end position="181"/>
    </location>
</feature>
<dbReference type="GO" id="GO:0006397">
    <property type="term" value="P:mRNA processing"/>
    <property type="evidence" value="ECO:0007669"/>
    <property type="project" value="UniProtKB-KW"/>
</dbReference>
<dbReference type="InterPro" id="IPR000504">
    <property type="entry name" value="RRM_dom"/>
</dbReference>
<dbReference type="GO" id="GO:0005737">
    <property type="term" value="C:cytoplasm"/>
    <property type="evidence" value="ECO:0007669"/>
    <property type="project" value="TreeGrafter"/>
</dbReference>
<dbReference type="PROSITE" id="PS50102">
    <property type="entry name" value="RRM"/>
    <property type="match status" value="2"/>
</dbReference>
<evidence type="ECO:0000256" key="7">
    <source>
        <dbReference type="ARBA" id="ARBA00023242"/>
    </source>
</evidence>
<protein>
    <submittedName>
        <fullName evidence="12">RRM domain-containing protein</fullName>
    </submittedName>
</protein>
<accession>A0A5S6QM39</accession>
<dbReference type="STRING" id="70415.A0A5S6QM39"/>
<evidence type="ECO:0000313" key="12">
    <source>
        <dbReference type="WBParaSite" id="TMUE_2000008280.1"/>
    </source>
</evidence>
<dbReference type="WBParaSite" id="TMUE_2000008280.1">
    <property type="protein sequence ID" value="TMUE_2000008280.1"/>
    <property type="gene ID" value="WBGene00289482"/>
</dbReference>
<dbReference type="SMART" id="SM00360">
    <property type="entry name" value="RRM"/>
    <property type="match status" value="2"/>
</dbReference>
<keyword evidence="6" id="KW-0508">mRNA splicing</keyword>
<dbReference type="FunFam" id="3.30.70.330:FF:000053">
    <property type="entry name" value="Serine/arginine-rich splicing factor 1"/>
    <property type="match status" value="1"/>
</dbReference>
<sequence>MSSYSSRSENRIYVGNLPPDIRSRDLDDFFQKFGKIAYVDLKNRKGPPFAFIEFEDHRDAEDAVRCRDGYDLDGYKLRVEFPRGSGAQAGVRGRSNFGRSGGGPSRHTNYRVLVTGLPPTGSWQDLKDHMREAGDVCYADVFNDGTGVVEYLREDDMKYALKKLNDSKFRSHEGEVSYIRVREDDGSSRARSRSRSPLRVVRDSPTYSPRSAPDLVAVRAVAVEKVGSTDTAHSFSALGEKTA</sequence>
<evidence type="ECO:0000256" key="2">
    <source>
        <dbReference type="ARBA" id="ARBA00010269"/>
    </source>
</evidence>
<organism evidence="11 12">
    <name type="scientific">Trichuris muris</name>
    <name type="common">Mouse whipworm</name>
    <dbReference type="NCBI Taxonomy" id="70415"/>
    <lineage>
        <taxon>Eukaryota</taxon>
        <taxon>Metazoa</taxon>
        <taxon>Ecdysozoa</taxon>
        <taxon>Nematoda</taxon>
        <taxon>Enoplea</taxon>
        <taxon>Dorylaimia</taxon>
        <taxon>Trichinellida</taxon>
        <taxon>Trichuridae</taxon>
        <taxon>Trichuris</taxon>
    </lineage>
</organism>
<keyword evidence="5 8" id="KW-0694">RNA-binding</keyword>
<evidence type="ECO:0000256" key="8">
    <source>
        <dbReference type="PROSITE-ProRule" id="PRU00176"/>
    </source>
</evidence>
<feature type="domain" description="RRM" evidence="10">
    <location>
        <begin position="10"/>
        <end position="84"/>
    </location>
</feature>
<evidence type="ECO:0000256" key="4">
    <source>
        <dbReference type="ARBA" id="ARBA00022737"/>
    </source>
</evidence>
<evidence type="ECO:0000256" key="5">
    <source>
        <dbReference type="ARBA" id="ARBA00022884"/>
    </source>
</evidence>
<dbReference type="GO" id="GO:0008380">
    <property type="term" value="P:RNA splicing"/>
    <property type="evidence" value="ECO:0007669"/>
    <property type="project" value="UniProtKB-KW"/>
</dbReference>
<dbReference type="PANTHER" id="PTHR23003">
    <property type="entry name" value="RNA RECOGNITION MOTIF RRM DOMAIN CONTAINING PROTEIN"/>
    <property type="match status" value="1"/>
</dbReference>
<dbReference type="InterPro" id="IPR035979">
    <property type="entry name" value="RBD_domain_sf"/>
</dbReference>
<evidence type="ECO:0000313" key="11">
    <source>
        <dbReference type="Proteomes" id="UP000046395"/>
    </source>
</evidence>
<reference evidence="12" key="1">
    <citation type="submission" date="2019-12" db="UniProtKB">
        <authorList>
            <consortium name="WormBaseParasite"/>
        </authorList>
    </citation>
    <scope>IDENTIFICATION</scope>
</reference>
<feature type="region of interest" description="Disordered" evidence="9">
    <location>
        <begin position="182"/>
        <end position="209"/>
    </location>
</feature>
<evidence type="ECO:0000259" key="10">
    <source>
        <dbReference type="PROSITE" id="PS50102"/>
    </source>
</evidence>
<dbReference type="AlphaFoldDB" id="A0A5S6QM39"/>
<evidence type="ECO:0000256" key="6">
    <source>
        <dbReference type="ARBA" id="ARBA00023187"/>
    </source>
</evidence>
<evidence type="ECO:0000256" key="3">
    <source>
        <dbReference type="ARBA" id="ARBA00022664"/>
    </source>
</evidence>
<keyword evidence="4" id="KW-0677">Repeat</keyword>
<evidence type="ECO:0000256" key="1">
    <source>
        <dbReference type="ARBA" id="ARBA00004123"/>
    </source>
</evidence>
<keyword evidence="7" id="KW-0539">Nucleus</keyword>
<name>A0A5S6QM39_TRIMR</name>
<dbReference type="InterPro" id="IPR050374">
    <property type="entry name" value="RRT5_SRSF_SR"/>
</dbReference>
<comment type="similarity">
    <text evidence="2">Belongs to the splicing factor SR family.</text>
</comment>
<dbReference type="Pfam" id="PF00076">
    <property type="entry name" value="RRM_1"/>
    <property type="match status" value="2"/>
</dbReference>